<sequence length="200" mass="21073">HLHHELRCRHLRKPVDKIMRAMTITVMAGQASPAKLGQKLGPFGIGAKFCQKFNADTAERKGELVPCVLTIYEDRTFDCAYKTQPVTFLLKQATKLEKGAATHKTAVAHISYAAAAVAAAPAAGAAAAEGPSTVNVTVTAIAGSKVAVIKAVQGITGKSLMDSKKLIDTLPAVIKEKVPTAEAEEIKKTLEAASATVELK</sequence>
<proteinExistence type="inferred from homology"/>
<dbReference type="InterPro" id="IPR013823">
    <property type="entry name" value="Ribosomal_bL12_C"/>
</dbReference>
<dbReference type="Pfam" id="PF03946">
    <property type="entry name" value="Ribosomal_L11_N"/>
    <property type="match status" value="1"/>
</dbReference>
<feature type="domain" description="Large ribosomal subunit protein uL11 N-terminal" evidence="5">
    <location>
        <begin position="23"/>
        <end position="77"/>
    </location>
</feature>
<dbReference type="PANTHER" id="PTHR45987">
    <property type="entry name" value="39S RIBOSOMAL PROTEIN L12"/>
    <property type="match status" value="1"/>
</dbReference>
<evidence type="ECO:0000256" key="3">
    <source>
        <dbReference type="ARBA" id="ARBA00023274"/>
    </source>
</evidence>
<dbReference type="Gene3D" id="3.30.1390.10">
    <property type="match status" value="1"/>
</dbReference>
<reference evidence="6" key="2">
    <citation type="submission" date="2025-09" db="UniProtKB">
        <authorList>
            <consortium name="Ensembl"/>
        </authorList>
    </citation>
    <scope>IDENTIFICATION</scope>
</reference>
<keyword evidence="7" id="KW-1185">Reference proteome</keyword>
<dbReference type="InterPro" id="IPR036796">
    <property type="entry name" value="Ribosomal_uL11_N_sf"/>
</dbReference>
<evidence type="ECO:0000313" key="7">
    <source>
        <dbReference type="Proteomes" id="UP000694408"/>
    </source>
</evidence>
<protein>
    <submittedName>
        <fullName evidence="6">Uncharacterized protein</fullName>
    </submittedName>
</protein>
<evidence type="ECO:0000256" key="2">
    <source>
        <dbReference type="ARBA" id="ARBA00022980"/>
    </source>
</evidence>
<dbReference type="InterPro" id="IPR014719">
    <property type="entry name" value="Ribosomal_bL12_C/ClpS-like"/>
</dbReference>
<dbReference type="GO" id="GO:0005840">
    <property type="term" value="C:ribosome"/>
    <property type="evidence" value="ECO:0007669"/>
    <property type="project" value="UniProtKB-KW"/>
</dbReference>
<dbReference type="Gene3D" id="3.30.1550.10">
    <property type="entry name" value="Ribosomal protein L11/L12, N-terminal domain"/>
    <property type="match status" value="1"/>
</dbReference>
<dbReference type="SMART" id="SM00649">
    <property type="entry name" value="RL11"/>
    <property type="match status" value="1"/>
</dbReference>
<name>A0A8C5IGE1_JUNHY</name>
<dbReference type="Proteomes" id="UP000694408">
    <property type="component" value="Unplaced"/>
</dbReference>
<comment type="similarity">
    <text evidence="1">Belongs to the universal ribosomal protein uL11 family.</text>
</comment>
<keyword evidence="2" id="KW-0689">Ribosomal protein</keyword>
<dbReference type="InterPro" id="IPR000206">
    <property type="entry name" value="Ribosomal_bL12"/>
</dbReference>
<accession>A0A8C5IGE1</accession>
<dbReference type="CDD" id="cd00387">
    <property type="entry name" value="Ribosomal_L7_L12"/>
    <property type="match status" value="1"/>
</dbReference>
<dbReference type="InterPro" id="IPR020784">
    <property type="entry name" value="Ribosomal_uL11_N"/>
</dbReference>
<dbReference type="GO" id="GO:0003735">
    <property type="term" value="F:structural constituent of ribosome"/>
    <property type="evidence" value="ECO:0007669"/>
    <property type="project" value="InterPro"/>
</dbReference>
<feature type="domain" description="Large ribosomal subunit protein bL12 C-terminal" evidence="4">
    <location>
        <begin position="135"/>
        <end position="200"/>
    </location>
</feature>
<dbReference type="Ensembl" id="ENSJHYT00000004878.1">
    <property type="protein sequence ID" value="ENSJHYP00000003971.1"/>
    <property type="gene ID" value="ENSJHYG00000003276.1"/>
</dbReference>
<reference evidence="6" key="1">
    <citation type="submission" date="2025-08" db="UniProtKB">
        <authorList>
            <consortium name="Ensembl"/>
        </authorList>
    </citation>
    <scope>IDENTIFICATION</scope>
</reference>
<keyword evidence="3" id="KW-0687">Ribonucleoprotein</keyword>
<dbReference type="Pfam" id="PF00542">
    <property type="entry name" value="Ribosomal_L12"/>
    <property type="match status" value="1"/>
</dbReference>
<dbReference type="SUPFAM" id="SSF54747">
    <property type="entry name" value="Ribosomal L11/L12e N-terminal domain"/>
    <property type="match status" value="1"/>
</dbReference>
<dbReference type="SUPFAM" id="SSF54736">
    <property type="entry name" value="ClpS-like"/>
    <property type="match status" value="1"/>
</dbReference>
<organism evidence="6 7">
    <name type="scientific">Junco hyemalis</name>
    <name type="common">Dark-eyed junco</name>
    <dbReference type="NCBI Taxonomy" id="40217"/>
    <lineage>
        <taxon>Eukaryota</taxon>
        <taxon>Metazoa</taxon>
        <taxon>Chordata</taxon>
        <taxon>Craniata</taxon>
        <taxon>Vertebrata</taxon>
        <taxon>Euteleostomi</taxon>
        <taxon>Archelosauria</taxon>
        <taxon>Archosauria</taxon>
        <taxon>Dinosauria</taxon>
        <taxon>Saurischia</taxon>
        <taxon>Theropoda</taxon>
        <taxon>Coelurosauria</taxon>
        <taxon>Aves</taxon>
        <taxon>Neognathae</taxon>
        <taxon>Neoaves</taxon>
        <taxon>Telluraves</taxon>
        <taxon>Australaves</taxon>
        <taxon>Passeriformes</taxon>
        <taxon>Passerellidae</taxon>
        <taxon>Junco</taxon>
    </lineage>
</organism>
<dbReference type="AlphaFoldDB" id="A0A8C5IGE1"/>
<dbReference type="InterPro" id="IPR000911">
    <property type="entry name" value="Ribosomal_uL11"/>
</dbReference>
<evidence type="ECO:0000256" key="1">
    <source>
        <dbReference type="ARBA" id="ARBA00010537"/>
    </source>
</evidence>
<dbReference type="PANTHER" id="PTHR45987:SF4">
    <property type="entry name" value="LARGE RIBOSOMAL SUBUNIT PROTEIN BL12M"/>
    <property type="match status" value="1"/>
</dbReference>
<dbReference type="GO" id="GO:0003729">
    <property type="term" value="F:mRNA binding"/>
    <property type="evidence" value="ECO:0007669"/>
    <property type="project" value="TreeGrafter"/>
</dbReference>
<evidence type="ECO:0000259" key="4">
    <source>
        <dbReference type="Pfam" id="PF00542"/>
    </source>
</evidence>
<evidence type="ECO:0000313" key="6">
    <source>
        <dbReference type="Ensembl" id="ENSJHYP00000003971.1"/>
    </source>
</evidence>
<dbReference type="GO" id="GO:1990904">
    <property type="term" value="C:ribonucleoprotein complex"/>
    <property type="evidence" value="ECO:0007669"/>
    <property type="project" value="UniProtKB-KW"/>
</dbReference>
<evidence type="ECO:0000259" key="5">
    <source>
        <dbReference type="Pfam" id="PF03946"/>
    </source>
</evidence>
<dbReference type="GO" id="GO:0006412">
    <property type="term" value="P:translation"/>
    <property type="evidence" value="ECO:0007669"/>
    <property type="project" value="InterPro"/>
</dbReference>
<dbReference type="HAMAP" id="MF_00736">
    <property type="entry name" value="Ribosomal_uL11"/>
    <property type="match status" value="1"/>
</dbReference>